<reference evidence="1 2" key="1">
    <citation type="submission" date="2017-10" db="EMBL/GenBank/DDBJ databases">
        <title>Complete genome sequence of Collinsella aerofaciens isolated from the gut of a healthy adult Indian.</title>
        <authorList>
            <person name="Bag S."/>
            <person name="Ghosh T.S."/>
            <person name="Das B."/>
        </authorList>
    </citation>
    <scope>NUCLEOTIDE SEQUENCE [LARGE SCALE GENOMIC DNA]</scope>
    <source>
        <strain evidence="2">indica</strain>
    </source>
</reference>
<sequence length="880" mass="94114">MAAHQIIYTSCRRGIEGTSDGFQVFSYDEKLPSIPAAGSSQGYNALFVDPVPHDLGFSIFGYHPLDGDYCLYCNNTRLPHDYMGPQGRSGNMLRQSFLVPWADMSFAPIELMGSSVLRSQMGPEVQSAEKPDYLPCVDLAPAGNVTFDEVCEWLEDEDMADSMGELLAKLFAAKMGGKQLVVVATAEEATQIIGAISYALPLRLSRQISFVLGADDATEASGDIINASAEAIAAAPDYVTSGWIVFDPHNPDSNGSYAGVDGYLGFVELSYSLNPKRLADFCSFVQEHTTAKFMLGALDDAHDLWALLGKSEPDADAGRLLRALSFAEASSDEATNAQLTNQLVDSLDTLADMGLGVLIPVLSYLLRRVGGMDAERREGVCAVAAATVSRLLSDASVAPRDFPKQMSSLCESCSRAGLDLLAILQRGGDSSWLFAPGEVSDVQKIIDLLDLFSKSAAARKCTLEEAGPDGELGRFAAGALQAAFALDRVKLSTAVIAYVNGFTHSLDVYESAVEAAVTAVCAVAPKVIDGIWGVIAARAPYAKVGELPRGLVWLSDHGREQDMGTMFSFGLGHVEGVEAASDLYKICCREGFPTHKALAIGYTDATSLYVAYLLSCRSEKATSILRELVESLAKAAPSNKLVCCPPMVKTMGTASHGLTDGIDPLNPSKEDLRTLRALYGYSRAANAAVLGRQGMLALSLAELGRASQASADFRVYQGIPDILKSYRGAVDFSDVEGRDRDRICDAFAQGVLGCCKDLGDFAFAMAAMSATCWLPAFEACAQLALKYSRGRQGSFDRLALVLSYLAVYGVNREDMHAAMGKVLPKVKLENHGALKHECARYCGPRALEALGIAAPADVAQQIDAILADNVKKGGLPFFRK</sequence>
<evidence type="ECO:0000313" key="2">
    <source>
        <dbReference type="Proteomes" id="UP000225608"/>
    </source>
</evidence>
<dbReference type="AlphaFoldDB" id="A0A2D1TWY4"/>
<accession>A0A2D1TWY4</accession>
<name>A0A2D1TWY4_9ACTN</name>
<dbReference type="Proteomes" id="UP000225608">
    <property type="component" value="Chromosome"/>
</dbReference>
<dbReference type="EMBL" id="CP024160">
    <property type="protein sequence ID" value="ATP53878.1"/>
    <property type="molecule type" value="Genomic_DNA"/>
</dbReference>
<evidence type="ECO:0000313" key="1">
    <source>
        <dbReference type="EMBL" id="ATP53878.1"/>
    </source>
</evidence>
<gene>
    <name evidence="1" type="ORF">CSV91_04615</name>
</gene>
<dbReference type="RefSeq" id="WP_099431986.1">
    <property type="nucleotide sequence ID" value="NZ_CP024160.1"/>
</dbReference>
<proteinExistence type="predicted"/>
<protein>
    <submittedName>
        <fullName evidence="1">Uncharacterized protein</fullName>
    </submittedName>
</protein>
<dbReference type="KEGG" id="caer:CSV91_04615"/>
<organism evidence="1 2">
    <name type="scientific">Collinsella aerofaciens</name>
    <dbReference type="NCBI Taxonomy" id="74426"/>
    <lineage>
        <taxon>Bacteria</taxon>
        <taxon>Bacillati</taxon>
        <taxon>Actinomycetota</taxon>
        <taxon>Coriobacteriia</taxon>
        <taxon>Coriobacteriales</taxon>
        <taxon>Coriobacteriaceae</taxon>
        <taxon>Collinsella</taxon>
    </lineage>
</organism>